<evidence type="ECO:0000256" key="2">
    <source>
        <dbReference type="HAMAP-Rule" id="MF_01477"/>
    </source>
</evidence>
<comment type="subcellular location">
    <subcellularLocation>
        <location evidence="2">Cytoplasm</location>
    </subcellularLocation>
</comment>
<dbReference type="GO" id="GO:0042256">
    <property type="term" value="P:cytosolic ribosome assembly"/>
    <property type="evidence" value="ECO:0007669"/>
    <property type="project" value="UniProtKB-UniRule"/>
</dbReference>
<dbReference type="PANTHER" id="PTHR21043">
    <property type="entry name" value="IOJAP SUPERFAMILY ORTHOLOG"/>
    <property type="match status" value="1"/>
</dbReference>
<comment type="similarity">
    <text evidence="1 2">Belongs to the Iojap/RsfS family.</text>
</comment>
<dbReference type="Pfam" id="PF02410">
    <property type="entry name" value="RsfS"/>
    <property type="match status" value="1"/>
</dbReference>
<dbReference type="Gene3D" id="3.30.460.10">
    <property type="entry name" value="Beta Polymerase, domain 2"/>
    <property type="match status" value="1"/>
</dbReference>
<evidence type="ECO:0000256" key="3">
    <source>
        <dbReference type="SAM" id="MobiDB-lite"/>
    </source>
</evidence>
<feature type="compositionally biased region" description="Low complexity" evidence="3">
    <location>
        <begin position="25"/>
        <end position="36"/>
    </location>
</feature>
<evidence type="ECO:0000256" key="1">
    <source>
        <dbReference type="ARBA" id="ARBA00010574"/>
    </source>
</evidence>
<protein>
    <recommendedName>
        <fullName evidence="2">Ribosomal silencing factor RsfS</fullName>
    </recommendedName>
</protein>
<evidence type="ECO:0000313" key="4">
    <source>
        <dbReference type="EMBL" id="RVT99599.1"/>
    </source>
</evidence>
<dbReference type="SUPFAM" id="SSF81301">
    <property type="entry name" value="Nucleotidyltransferase"/>
    <property type="match status" value="1"/>
</dbReference>
<keyword evidence="2" id="KW-0678">Repressor</keyword>
<gene>
    <name evidence="2 4" type="primary">rsfS</name>
    <name evidence="4" type="ORF">EOD42_05840</name>
</gene>
<keyword evidence="2" id="KW-0963">Cytoplasm</keyword>
<dbReference type="GO" id="GO:0043023">
    <property type="term" value="F:ribosomal large subunit binding"/>
    <property type="evidence" value="ECO:0007669"/>
    <property type="project" value="TreeGrafter"/>
</dbReference>
<name>A0A437MPN3_9PROT</name>
<keyword evidence="2" id="KW-0810">Translation regulation</keyword>
<feature type="compositionally biased region" description="Low complexity" evidence="3">
    <location>
        <begin position="52"/>
        <end position="133"/>
    </location>
</feature>
<comment type="subunit">
    <text evidence="2">Interacts with ribosomal protein uL14 (rplN).</text>
</comment>
<comment type="function">
    <text evidence="2">Functions as a ribosomal silencing factor. Interacts with ribosomal protein uL14 (rplN), blocking formation of intersubunit bridge B8. Prevents association of the 30S and 50S ribosomal subunits and the formation of functional ribosomes, thus repressing translation.</text>
</comment>
<dbReference type="Proteomes" id="UP000282957">
    <property type="component" value="Unassembled WGS sequence"/>
</dbReference>
<dbReference type="GO" id="GO:0090071">
    <property type="term" value="P:negative regulation of ribosome biogenesis"/>
    <property type="evidence" value="ECO:0007669"/>
    <property type="project" value="UniProtKB-UniRule"/>
</dbReference>
<accession>A0A437MPN3</accession>
<dbReference type="GO" id="GO:0017148">
    <property type="term" value="P:negative regulation of translation"/>
    <property type="evidence" value="ECO:0007669"/>
    <property type="project" value="UniProtKB-UniRule"/>
</dbReference>
<dbReference type="EMBL" id="SACL01000001">
    <property type="protein sequence ID" value="RVT99599.1"/>
    <property type="molecule type" value="Genomic_DNA"/>
</dbReference>
<dbReference type="InterPro" id="IPR004394">
    <property type="entry name" value="Iojap/RsfS/C7orf30"/>
</dbReference>
<dbReference type="RefSeq" id="WP_127786494.1">
    <property type="nucleotide sequence ID" value="NZ_SACL01000001.1"/>
</dbReference>
<dbReference type="AlphaFoldDB" id="A0A437MPN3"/>
<proteinExistence type="inferred from homology"/>
<dbReference type="HAMAP" id="MF_01477">
    <property type="entry name" value="Iojap_RsfS"/>
    <property type="match status" value="1"/>
</dbReference>
<organism evidence="4 5">
    <name type="scientific">Rhodovarius crocodyli</name>
    <dbReference type="NCBI Taxonomy" id="1979269"/>
    <lineage>
        <taxon>Bacteria</taxon>
        <taxon>Pseudomonadati</taxon>
        <taxon>Pseudomonadota</taxon>
        <taxon>Alphaproteobacteria</taxon>
        <taxon>Acetobacterales</taxon>
        <taxon>Roseomonadaceae</taxon>
        <taxon>Rhodovarius</taxon>
    </lineage>
</organism>
<dbReference type="GO" id="GO:0005737">
    <property type="term" value="C:cytoplasm"/>
    <property type="evidence" value="ECO:0007669"/>
    <property type="project" value="UniProtKB-SubCell"/>
</dbReference>
<reference evidence="4 5" key="1">
    <citation type="submission" date="2019-01" db="EMBL/GenBank/DDBJ databases">
        <authorList>
            <person name="Chen W.-M."/>
        </authorList>
    </citation>
    <scope>NUCLEOTIDE SEQUENCE [LARGE SCALE GENOMIC DNA]</scope>
    <source>
        <strain evidence="4 5">CCP-6</strain>
    </source>
</reference>
<dbReference type="OrthoDB" id="9793681at2"/>
<dbReference type="NCBIfam" id="TIGR00090">
    <property type="entry name" value="rsfS_iojap_ybeB"/>
    <property type="match status" value="1"/>
</dbReference>
<dbReference type="InterPro" id="IPR043519">
    <property type="entry name" value="NT_sf"/>
</dbReference>
<sequence>MARKPVSDAAPTESAKKPATKRAAKPAPKAAAAVAEKPARKAAPKPAEKPVKAAAPKAAAPKKAPAKTAAAKPAPAKAAPAKAATPKAAAPKAPAKASATKTAAAKPAAAKKTTAKAAPAKKAPAAKEAPAKAPRARKRPPKLSPDRLELLVAAAKASLEDDKAENVVVLDVSTRSTFTDRMIIATGLADRQIQAMALHVEEALFKNGLKLKKSAFETSDEWVLIDAGDIVIHLFKPEARETFNLEKMWGEDSPASAG</sequence>
<comment type="caution">
    <text evidence="4">The sequence shown here is derived from an EMBL/GenBank/DDBJ whole genome shotgun (WGS) entry which is preliminary data.</text>
</comment>
<dbReference type="PANTHER" id="PTHR21043:SF0">
    <property type="entry name" value="MITOCHONDRIAL ASSEMBLY OF RIBOSOMAL LARGE SUBUNIT PROTEIN 1"/>
    <property type="match status" value="1"/>
</dbReference>
<evidence type="ECO:0000313" key="5">
    <source>
        <dbReference type="Proteomes" id="UP000282957"/>
    </source>
</evidence>
<feature type="region of interest" description="Disordered" evidence="3">
    <location>
        <begin position="1"/>
        <end position="145"/>
    </location>
</feature>
<keyword evidence="5" id="KW-1185">Reference proteome</keyword>